<name>B3PCL4_CELJU</name>
<dbReference type="HOGENOM" id="CLU_3355255_0_0_6"/>
<dbReference type="Proteomes" id="UP000001036">
    <property type="component" value="Chromosome"/>
</dbReference>
<evidence type="ECO:0000313" key="2">
    <source>
        <dbReference type="Proteomes" id="UP000001036"/>
    </source>
</evidence>
<sequence length="36" mass="4186">MGVAQMARFDPQIYNDRQYRQSCGKYRQSTANLCAN</sequence>
<organism evidence="1 2">
    <name type="scientific">Cellvibrio japonicus (strain Ueda107)</name>
    <name type="common">Pseudomonas fluorescens subsp. cellulosa</name>
    <dbReference type="NCBI Taxonomy" id="498211"/>
    <lineage>
        <taxon>Bacteria</taxon>
        <taxon>Pseudomonadati</taxon>
        <taxon>Pseudomonadota</taxon>
        <taxon>Gammaproteobacteria</taxon>
        <taxon>Cellvibrionales</taxon>
        <taxon>Cellvibrionaceae</taxon>
        <taxon>Cellvibrio</taxon>
    </lineage>
</organism>
<dbReference type="EMBL" id="CP000934">
    <property type="protein sequence ID" value="ACE85637.1"/>
    <property type="molecule type" value="Genomic_DNA"/>
</dbReference>
<proteinExistence type="predicted"/>
<evidence type="ECO:0000313" key="1">
    <source>
        <dbReference type="EMBL" id="ACE85637.1"/>
    </source>
</evidence>
<gene>
    <name evidence="1" type="ordered locus">CJA_2924</name>
</gene>
<dbReference type="KEGG" id="cja:CJA_2924"/>
<reference evidence="1 2" key="1">
    <citation type="journal article" date="2008" name="J. Bacteriol.">
        <title>Insights into plant cell wall degradation from the genome sequence of the soil bacterium Cellvibrio japonicus.</title>
        <authorList>
            <person name="Deboy R.T."/>
            <person name="Mongodin E.F."/>
            <person name="Fouts D.E."/>
            <person name="Tailford L.E."/>
            <person name="Khouri H."/>
            <person name="Emerson J.B."/>
            <person name="Mohamoud Y."/>
            <person name="Watkins K."/>
            <person name="Henrissat B."/>
            <person name="Gilbert H.J."/>
            <person name="Nelson K.E."/>
        </authorList>
    </citation>
    <scope>NUCLEOTIDE SEQUENCE [LARGE SCALE GENOMIC DNA]</scope>
    <source>
        <strain evidence="1 2">Ueda107</strain>
    </source>
</reference>
<dbReference type="AlphaFoldDB" id="B3PCL4"/>
<protein>
    <submittedName>
        <fullName evidence="1">Uncharacterized protein</fullName>
    </submittedName>
</protein>
<keyword evidence="2" id="KW-1185">Reference proteome</keyword>
<accession>B3PCL4</accession>